<proteinExistence type="predicted"/>
<organism evidence="1 2">
    <name type="scientific">Paracoccus tibetensis</name>
    <dbReference type="NCBI Taxonomy" id="336292"/>
    <lineage>
        <taxon>Bacteria</taxon>
        <taxon>Pseudomonadati</taxon>
        <taxon>Pseudomonadota</taxon>
        <taxon>Alphaproteobacteria</taxon>
        <taxon>Rhodobacterales</taxon>
        <taxon>Paracoccaceae</taxon>
        <taxon>Paracoccus</taxon>
    </lineage>
</organism>
<accession>A0A1G5IXS6</accession>
<dbReference type="AlphaFoldDB" id="A0A1G5IXS6"/>
<dbReference type="EMBL" id="FMVT01000010">
    <property type="protein sequence ID" value="SCY80684.1"/>
    <property type="molecule type" value="Genomic_DNA"/>
</dbReference>
<name>A0A1G5IXS6_9RHOB</name>
<reference evidence="1 2" key="1">
    <citation type="submission" date="2016-10" db="EMBL/GenBank/DDBJ databases">
        <authorList>
            <person name="de Groot N.N."/>
        </authorList>
    </citation>
    <scope>NUCLEOTIDE SEQUENCE [LARGE SCALE GENOMIC DNA]</scope>
    <source>
        <strain evidence="1 2">CGMCC 1.8925</strain>
    </source>
</reference>
<keyword evidence="2" id="KW-1185">Reference proteome</keyword>
<sequence length="69" mass="7237">MTAAKLLDDAQRFSASAASIAQDLERAAAGVDVACYAARAFAPLHSAAVSRIMGSSDRVPTDTARQRQE</sequence>
<protein>
    <submittedName>
        <fullName evidence="1">Uncharacterized protein</fullName>
    </submittedName>
</protein>
<evidence type="ECO:0000313" key="1">
    <source>
        <dbReference type="EMBL" id="SCY80684.1"/>
    </source>
</evidence>
<evidence type="ECO:0000313" key="2">
    <source>
        <dbReference type="Proteomes" id="UP000199502"/>
    </source>
</evidence>
<dbReference type="Proteomes" id="UP000199502">
    <property type="component" value="Unassembled WGS sequence"/>
</dbReference>
<dbReference type="STRING" id="336292.SAMN05660710_02844"/>
<gene>
    <name evidence="1" type="ORF">SAMN05660710_02844</name>
</gene>
<dbReference type="RefSeq" id="WP_090745926.1">
    <property type="nucleotide sequence ID" value="NZ_FMVT01000010.1"/>
</dbReference>